<evidence type="ECO:0000313" key="4">
    <source>
        <dbReference type="EMBL" id="NYG02147.1"/>
    </source>
</evidence>
<dbReference type="GO" id="GO:0003700">
    <property type="term" value="F:DNA-binding transcription factor activity"/>
    <property type="evidence" value="ECO:0007669"/>
    <property type="project" value="InterPro"/>
</dbReference>
<proteinExistence type="predicted"/>
<keyword evidence="4" id="KW-0238">DNA-binding</keyword>
<dbReference type="Pfam" id="PF08279">
    <property type="entry name" value="HTH_11"/>
    <property type="match status" value="1"/>
</dbReference>
<dbReference type="PROSITE" id="PS51000">
    <property type="entry name" value="HTH_DEOR_2"/>
    <property type="match status" value="1"/>
</dbReference>
<sequence length="320" mass="35532">MLSASHRLLQLLTVLSTRPEWSGAELADRLGVHERTVRRDVVKLRELGYGVETATGPFGGYRLGTGSRMPPLSLDDDEALATAIALRRLAWSHPDGEGRAAPAALSKLRRSLPPRAAEALGRFDLAIAEAGVRPDAHGEVDPDTLTALAGASRTRDRVRFRYHDRRGAESTRAVEPEQIVRTAHRWYLVAWDLDRRDWRVFRVDRVAAVAVTGPADPRRREVDATALVEEAITTTPYATYAEVEIHRSLDETRALLPATIARHRADGPDRTLSTVGGLDARWIAEFLLRLGVPFRVLGPDEVREHVVARLEELLGLQRNP</sequence>
<keyword evidence="5" id="KW-1185">Reference proteome</keyword>
<dbReference type="EMBL" id="JACCCZ010000001">
    <property type="protein sequence ID" value="NYG02147.1"/>
    <property type="molecule type" value="Genomic_DNA"/>
</dbReference>
<dbReference type="SUPFAM" id="SSF46785">
    <property type="entry name" value="Winged helix' DNA-binding domain"/>
    <property type="match status" value="1"/>
</dbReference>
<dbReference type="PROSITE" id="PS52050">
    <property type="entry name" value="WYL"/>
    <property type="match status" value="1"/>
</dbReference>
<evidence type="ECO:0000256" key="1">
    <source>
        <dbReference type="ARBA" id="ARBA00023015"/>
    </source>
</evidence>
<dbReference type="Proteomes" id="UP000549695">
    <property type="component" value="Unassembled WGS sequence"/>
</dbReference>
<dbReference type="Pfam" id="PF25583">
    <property type="entry name" value="WCX"/>
    <property type="match status" value="1"/>
</dbReference>
<dbReference type="Pfam" id="PF13280">
    <property type="entry name" value="WYL"/>
    <property type="match status" value="1"/>
</dbReference>
<evidence type="ECO:0000256" key="2">
    <source>
        <dbReference type="ARBA" id="ARBA00023163"/>
    </source>
</evidence>
<dbReference type="GeneID" id="98052195"/>
<dbReference type="RefSeq" id="WP_179761143.1">
    <property type="nucleotide sequence ID" value="NZ_BAAAJZ010000001.1"/>
</dbReference>
<dbReference type="PIRSF" id="PIRSF016838">
    <property type="entry name" value="PafC"/>
    <property type="match status" value="1"/>
</dbReference>
<reference evidence="4 5" key="1">
    <citation type="submission" date="2020-07" db="EMBL/GenBank/DDBJ databases">
        <title>Sequencing the genomes of 1000 actinobacteria strains.</title>
        <authorList>
            <person name="Klenk H.-P."/>
        </authorList>
    </citation>
    <scope>NUCLEOTIDE SEQUENCE [LARGE SCALE GENOMIC DNA]</scope>
    <source>
        <strain evidence="4 5">DSM 44749</strain>
    </source>
</reference>
<dbReference type="PANTHER" id="PTHR34580">
    <property type="match status" value="1"/>
</dbReference>
<organism evidence="4 5">
    <name type="scientific">Pseudonocardia alni</name>
    <name type="common">Amycolata alni</name>
    <dbReference type="NCBI Taxonomy" id="33907"/>
    <lineage>
        <taxon>Bacteria</taxon>
        <taxon>Bacillati</taxon>
        <taxon>Actinomycetota</taxon>
        <taxon>Actinomycetes</taxon>
        <taxon>Pseudonocardiales</taxon>
        <taxon>Pseudonocardiaceae</taxon>
        <taxon>Pseudonocardia</taxon>
    </lineage>
</organism>
<evidence type="ECO:0000313" key="5">
    <source>
        <dbReference type="Proteomes" id="UP000549695"/>
    </source>
</evidence>
<dbReference type="InterPro" id="IPR026881">
    <property type="entry name" value="WYL_dom"/>
</dbReference>
<dbReference type="InterPro" id="IPR001034">
    <property type="entry name" value="DeoR_HTH"/>
</dbReference>
<feature type="domain" description="HTH deoR-type" evidence="3">
    <location>
        <begin position="4"/>
        <end position="63"/>
    </location>
</feature>
<protein>
    <submittedName>
        <fullName evidence="4">DNA-binding transcriptional regulator YafY</fullName>
    </submittedName>
</protein>
<dbReference type="InterPro" id="IPR036390">
    <property type="entry name" value="WH_DNA-bd_sf"/>
</dbReference>
<evidence type="ECO:0000259" key="3">
    <source>
        <dbReference type="PROSITE" id="PS51000"/>
    </source>
</evidence>
<dbReference type="Gene3D" id="1.10.10.10">
    <property type="entry name" value="Winged helix-like DNA-binding domain superfamily/Winged helix DNA-binding domain"/>
    <property type="match status" value="1"/>
</dbReference>
<dbReference type="GO" id="GO:0003677">
    <property type="term" value="F:DNA binding"/>
    <property type="evidence" value="ECO:0007669"/>
    <property type="project" value="UniProtKB-KW"/>
</dbReference>
<keyword evidence="1" id="KW-0805">Transcription regulation</keyword>
<dbReference type="InterPro" id="IPR013196">
    <property type="entry name" value="HTH_11"/>
</dbReference>
<name>A0A852VZU8_PSEA5</name>
<accession>A0A852VZU8</accession>
<gene>
    <name evidence="4" type="ORF">HDA37_002432</name>
</gene>
<dbReference type="InterPro" id="IPR036388">
    <property type="entry name" value="WH-like_DNA-bd_sf"/>
</dbReference>
<dbReference type="InterPro" id="IPR057727">
    <property type="entry name" value="WCX_dom"/>
</dbReference>
<dbReference type="PANTHER" id="PTHR34580:SF3">
    <property type="entry name" value="PROTEIN PAFB"/>
    <property type="match status" value="1"/>
</dbReference>
<dbReference type="AlphaFoldDB" id="A0A852VZU8"/>
<dbReference type="InterPro" id="IPR051534">
    <property type="entry name" value="CBASS_pafABC_assoc_protein"/>
</dbReference>
<keyword evidence="2" id="KW-0804">Transcription</keyword>
<dbReference type="InterPro" id="IPR028349">
    <property type="entry name" value="PafC-like"/>
</dbReference>
<comment type="caution">
    <text evidence="4">The sequence shown here is derived from an EMBL/GenBank/DDBJ whole genome shotgun (WGS) entry which is preliminary data.</text>
</comment>